<feature type="compositionally biased region" description="Basic and acidic residues" evidence="1">
    <location>
        <begin position="108"/>
        <end position="126"/>
    </location>
</feature>
<name>A0A8H3M6Z8_9GLOM</name>
<feature type="region of interest" description="Disordered" evidence="1">
    <location>
        <begin position="87"/>
        <end position="126"/>
    </location>
</feature>
<evidence type="ECO:0000313" key="3">
    <source>
        <dbReference type="Proteomes" id="UP000615446"/>
    </source>
</evidence>
<gene>
    <name evidence="2" type="ORF">RCL2_002545200</name>
</gene>
<protein>
    <submittedName>
        <fullName evidence="2">Uncharacterized protein</fullName>
    </submittedName>
</protein>
<accession>A0A8H3M6Z8</accession>
<organism evidence="2 3">
    <name type="scientific">Rhizophagus clarus</name>
    <dbReference type="NCBI Taxonomy" id="94130"/>
    <lineage>
        <taxon>Eukaryota</taxon>
        <taxon>Fungi</taxon>
        <taxon>Fungi incertae sedis</taxon>
        <taxon>Mucoromycota</taxon>
        <taxon>Glomeromycotina</taxon>
        <taxon>Glomeromycetes</taxon>
        <taxon>Glomerales</taxon>
        <taxon>Glomeraceae</taxon>
        <taxon>Rhizophagus</taxon>
    </lineage>
</organism>
<reference evidence="2" key="1">
    <citation type="submission" date="2019-10" db="EMBL/GenBank/DDBJ databases">
        <title>Conservation and host-specific expression of non-tandemly repeated heterogenous ribosome RNA gene in arbuscular mycorrhizal fungi.</title>
        <authorList>
            <person name="Maeda T."/>
            <person name="Kobayashi Y."/>
            <person name="Nakagawa T."/>
            <person name="Ezawa T."/>
            <person name="Yamaguchi K."/>
            <person name="Bino T."/>
            <person name="Nishimoto Y."/>
            <person name="Shigenobu S."/>
            <person name="Kawaguchi M."/>
        </authorList>
    </citation>
    <scope>NUCLEOTIDE SEQUENCE</scope>
    <source>
        <strain evidence="2">HR1</strain>
    </source>
</reference>
<comment type="caution">
    <text evidence="2">The sequence shown here is derived from an EMBL/GenBank/DDBJ whole genome shotgun (WGS) entry which is preliminary data.</text>
</comment>
<feature type="compositionally biased region" description="Acidic residues" evidence="1">
    <location>
        <begin position="87"/>
        <end position="107"/>
    </location>
</feature>
<proteinExistence type="predicted"/>
<dbReference type="Proteomes" id="UP000615446">
    <property type="component" value="Unassembled WGS sequence"/>
</dbReference>
<dbReference type="EMBL" id="BLAL01000275">
    <property type="protein sequence ID" value="GES98925.1"/>
    <property type="molecule type" value="Genomic_DNA"/>
</dbReference>
<evidence type="ECO:0000256" key="1">
    <source>
        <dbReference type="SAM" id="MobiDB-lite"/>
    </source>
</evidence>
<dbReference type="AlphaFoldDB" id="A0A8H3M6Z8"/>
<sequence>MSDKNMLCKCAFCLKEDANGVWLNQNTFNRHRLKMQEYLAKDENLDVTSQQIEGDIIQYTGEENMNLYAEEDTNLYAEEKCYFNEDDNELYSDYNDDDNEENNDDDNRENYDDINEKNDDDNNKRG</sequence>
<evidence type="ECO:0000313" key="2">
    <source>
        <dbReference type="EMBL" id="GES98925.1"/>
    </source>
</evidence>
<dbReference type="OrthoDB" id="2482053at2759"/>